<sequence length="453" mass="51597">MMSCKLKWLPIQRWMCRKPKLQQEEGWSWVDGHLLHQGRVFLPPSSPMIPLALDHVHGMGHEGIQKTLHRFRADFTTPGDRGLVTDYVRSCRVCQQNKSECLKPGGLLQPLEVPSAVWTGIAMDFVEALPCVHGKLVILTVVDRFSKFAHFIPLGHPYTATSVARAFFGEIVRLHGIPASIVSDRDPVFTSSFWRELFKLTGTMLNMSSSFHPQTDGQSEVTNKIIAMYLRCLTGDRPRQWLQYLPWAEYCYNTSYQSSLQTSPFQVVYGTYAPGKAKLQAVEQQLKDRDEFLIDIRSRLEQAQQHMKAQVDGSRRELFFQPGDWVWLRLLHRPTASMGVQQRGKLSPRYFGPYQILERIGDVAYCLQLPVGAKLHDVFHVGLLNQYRGDPPSAPPLPLPPVKHGQVCPEPQAVLKSRMARAIHELLVQWIAQPTANASWINLSEFICLYPNF</sequence>
<dbReference type="GO" id="GO:0006508">
    <property type="term" value="P:proteolysis"/>
    <property type="evidence" value="ECO:0007669"/>
    <property type="project" value="UniProtKB-KW"/>
</dbReference>
<dbReference type="InterPro" id="IPR012337">
    <property type="entry name" value="RNaseH-like_sf"/>
</dbReference>
<keyword evidence="8" id="KW-0239">DNA-directed DNA polymerase</keyword>
<evidence type="ECO:0000256" key="10">
    <source>
        <dbReference type="ARBA" id="ARBA00023172"/>
    </source>
</evidence>
<dbReference type="GO" id="GO:0046872">
    <property type="term" value="F:metal ion binding"/>
    <property type="evidence" value="ECO:0007669"/>
    <property type="project" value="UniProtKB-KW"/>
</dbReference>
<dbReference type="GO" id="GO:0015074">
    <property type="term" value="P:DNA integration"/>
    <property type="evidence" value="ECO:0007669"/>
    <property type="project" value="UniProtKB-KW"/>
</dbReference>
<feature type="domain" description="Integrase catalytic" evidence="11">
    <location>
        <begin position="110"/>
        <end position="272"/>
    </location>
</feature>
<keyword evidence="9" id="KW-0238">DNA-binding</keyword>
<evidence type="ECO:0000256" key="6">
    <source>
        <dbReference type="ARBA" id="ARBA00022908"/>
    </source>
</evidence>
<dbReference type="Pfam" id="PF17921">
    <property type="entry name" value="Integrase_H2C2"/>
    <property type="match status" value="1"/>
</dbReference>
<evidence type="ECO:0000313" key="13">
    <source>
        <dbReference type="Proteomes" id="UP001341281"/>
    </source>
</evidence>
<dbReference type="Proteomes" id="UP001341281">
    <property type="component" value="Chromosome 01"/>
</dbReference>
<reference evidence="12 13" key="1">
    <citation type="submission" date="2024-02" db="EMBL/GenBank/DDBJ databases">
        <title>High-quality chromosome-scale genome assembly of Pensacola bahiagrass (Paspalum notatum Flugge var. saurae).</title>
        <authorList>
            <person name="Vega J.M."/>
            <person name="Podio M."/>
            <person name="Orjuela J."/>
            <person name="Siena L.A."/>
            <person name="Pessino S.C."/>
            <person name="Combes M.C."/>
            <person name="Mariac C."/>
            <person name="Albertini E."/>
            <person name="Pupilli F."/>
            <person name="Ortiz J.P.A."/>
            <person name="Leblanc O."/>
        </authorList>
    </citation>
    <scope>NUCLEOTIDE SEQUENCE [LARGE SCALE GENOMIC DNA]</scope>
    <source>
        <strain evidence="12">R1</strain>
        <tissue evidence="12">Leaf</tissue>
    </source>
</reference>
<dbReference type="GO" id="GO:0004190">
    <property type="term" value="F:aspartic-type endopeptidase activity"/>
    <property type="evidence" value="ECO:0007669"/>
    <property type="project" value="UniProtKB-KW"/>
</dbReference>
<keyword evidence="8" id="KW-0548">Nucleotidyltransferase</keyword>
<dbReference type="GO" id="GO:0006310">
    <property type="term" value="P:DNA recombination"/>
    <property type="evidence" value="ECO:0007669"/>
    <property type="project" value="UniProtKB-KW"/>
</dbReference>
<name>A0AAQ3PI00_PASNO</name>
<keyword evidence="1" id="KW-0645">Protease</keyword>
<dbReference type="Pfam" id="PF24626">
    <property type="entry name" value="SH3_Tf2-1"/>
    <property type="match status" value="1"/>
</dbReference>
<dbReference type="InterPro" id="IPR036397">
    <property type="entry name" value="RNaseH_sf"/>
</dbReference>
<dbReference type="Gene3D" id="3.30.420.10">
    <property type="entry name" value="Ribonuclease H-like superfamily/Ribonuclease H"/>
    <property type="match status" value="1"/>
</dbReference>
<keyword evidence="3" id="KW-0064">Aspartyl protease</keyword>
<dbReference type="PANTHER" id="PTHR37984:SF5">
    <property type="entry name" value="PROTEIN NYNRIN-LIKE"/>
    <property type="match status" value="1"/>
</dbReference>
<keyword evidence="13" id="KW-1185">Reference proteome</keyword>
<keyword evidence="2" id="KW-0479">Metal-binding</keyword>
<keyword evidence="5" id="KW-0460">Magnesium</keyword>
<dbReference type="EMBL" id="CP144745">
    <property type="protein sequence ID" value="WVZ48954.1"/>
    <property type="molecule type" value="Genomic_DNA"/>
</dbReference>
<dbReference type="FunFam" id="3.30.420.10:FF:000219">
    <property type="entry name" value="Putative retroelement"/>
    <property type="match status" value="1"/>
</dbReference>
<keyword evidence="10" id="KW-0233">DNA recombination</keyword>
<evidence type="ECO:0000256" key="9">
    <source>
        <dbReference type="ARBA" id="ARBA00023125"/>
    </source>
</evidence>
<proteinExistence type="predicted"/>
<protein>
    <recommendedName>
        <fullName evidence="11">Integrase catalytic domain-containing protein</fullName>
    </recommendedName>
</protein>
<dbReference type="GO" id="GO:0003964">
    <property type="term" value="F:RNA-directed DNA polymerase activity"/>
    <property type="evidence" value="ECO:0007669"/>
    <property type="project" value="UniProtKB-KW"/>
</dbReference>
<dbReference type="PANTHER" id="PTHR37984">
    <property type="entry name" value="PROTEIN CBG26694"/>
    <property type="match status" value="1"/>
</dbReference>
<evidence type="ECO:0000256" key="5">
    <source>
        <dbReference type="ARBA" id="ARBA00022842"/>
    </source>
</evidence>
<evidence type="ECO:0000256" key="1">
    <source>
        <dbReference type="ARBA" id="ARBA00022670"/>
    </source>
</evidence>
<evidence type="ECO:0000256" key="2">
    <source>
        <dbReference type="ARBA" id="ARBA00022723"/>
    </source>
</evidence>
<dbReference type="GO" id="GO:0003887">
    <property type="term" value="F:DNA-directed DNA polymerase activity"/>
    <property type="evidence" value="ECO:0007669"/>
    <property type="project" value="UniProtKB-KW"/>
</dbReference>
<evidence type="ECO:0000256" key="4">
    <source>
        <dbReference type="ARBA" id="ARBA00022801"/>
    </source>
</evidence>
<gene>
    <name evidence="12" type="ORF">U9M48_000339</name>
</gene>
<evidence type="ECO:0000256" key="7">
    <source>
        <dbReference type="ARBA" id="ARBA00022918"/>
    </source>
</evidence>
<keyword evidence="8" id="KW-0808">Transferase</keyword>
<evidence type="ECO:0000256" key="8">
    <source>
        <dbReference type="ARBA" id="ARBA00022932"/>
    </source>
</evidence>
<dbReference type="InterPro" id="IPR050951">
    <property type="entry name" value="Retrovirus_Pol_polyprotein"/>
</dbReference>
<keyword evidence="6" id="KW-0229">DNA integration</keyword>
<keyword evidence="7" id="KW-0695">RNA-directed DNA polymerase</keyword>
<dbReference type="PROSITE" id="PS50994">
    <property type="entry name" value="INTEGRASE"/>
    <property type="match status" value="1"/>
</dbReference>
<organism evidence="12 13">
    <name type="scientific">Paspalum notatum var. saurae</name>
    <dbReference type="NCBI Taxonomy" id="547442"/>
    <lineage>
        <taxon>Eukaryota</taxon>
        <taxon>Viridiplantae</taxon>
        <taxon>Streptophyta</taxon>
        <taxon>Embryophyta</taxon>
        <taxon>Tracheophyta</taxon>
        <taxon>Spermatophyta</taxon>
        <taxon>Magnoliopsida</taxon>
        <taxon>Liliopsida</taxon>
        <taxon>Poales</taxon>
        <taxon>Poaceae</taxon>
        <taxon>PACMAD clade</taxon>
        <taxon>Panicoideae</taxon>
        <taxon>Andropogonodae</taxon>
        <taxon>Paspaleae</taxon>
        <taxon>Paspalinae</taxon>
        <taxon>Paspalum</taxon>
    </lineage>
</organism>
<dbReference type="InterPro" id="IPR056924">
    <property type="entry name" value="SH3_Tf2-1"/>
</dbReference>
<dbReference type="AlphaFoldDB" id="A0AAQ3PI00"/>
<dbReference type="SUPFAM" id="SSF53098">
    <property type="entry name" value="Ribonuclease H-like"/>
    <property type="match status" value="1"/>
</dbReference>
<evidence type="ECO:0000313" key="12">
    <source>
        <dbReference type="EMBL" id="WVZ48954.1"/>
    </source>
</evidence>
<dbReference type="GO" id="GO:0003677">
    <property type="term" value="F:DNA binding"/>
    <property type="evidence" value="ECO:0007669"/>
    <property type="project" value="UniProtKB-KW"/>
</dbReference>
<accession>A0AAQ3PI00</accession>
<evidence type="ECO:0000256" key="3">
    <source>
        <dbReference type="ARBA" id="ARBA00022750"/>
    </source>
</evidence>
<dbReference type="InterPro" id="IPR001584">
    <property type="entry name" value="Integrase_cat-core"/>
</dbReference>
<dbReference type="InterPro" id="IPR041588">
    <property type="entry name" value="Integrase_H2C2"/>
</dbReference>
<keyword evidence="4" id="KW-0378">Hydrolase</keyword>
<evidence type="ECO:0000259" key="11">
    <source>
        <dbReference type="PROSITE" id="PS50994"/>
    </source>
</evidence>
<dbReference type="Gene3D" id="1.10.340.70">
    <property type="match status" value="1"/>
</dbReference>